<proteinExistence type="predicted"/>
<name>A0A7K3TFH6_9BIFI</name>
<keyword evidence="1" id="KW-0472">Membrane</keyword>
<protein>
    <submittedName>
        <fullName evidence="2">Uncharacterized protein</fullName>
    </submittedName>
</protein>
<accession>A0A7K3TFH6</accession>
<feature type="transmembrane region" description="Helical" evidence="1">
    <location>
        <begin position="12"/>
        <end position="37"/>
    </location>
</feature>
<keyword evidence="1" id="KW-0812">Transmembrane</keyword>
<evidence type="ECO:0000313" key="3">
    <source>
        <dbReference type="Proteomes" id="UP000469763"/>
    </source>
</evidence>
<dbReference type="PROSITE" id="PS51257">
    <property type="entry name" value="PROKAR_LIPOPROTEIN"/>
    <property type="match status" value="1"/>
</dbReference>
<feature type="transmembrane region" description="Helical" evidence="1">
    <location>
        <begin position="178"/>
        <end position="202"/>
    </location>
</feature>
<sequence>MRKALKSLGEGAVASLLAIAIYAAALGCFIALMLLVVSMEEGGTTLSDATVPLTEAMVLLSQGTGFSSGPITLTIMPLLLTVTLVALIATLAARMGTSPAGFVAGLAVWVGANQYLSGGTRSIALLDPASAIAGKTALVFTIGYLLAALPRARAVRTLRDQMRQEISAQVRRTVARGLAMAFLIVAVLVLASLITVIVWVVLGYDAVGSLFTQLNMGTGSRITTTVAALAWLPNLMLWALSWLAGAGFSIGDIAAFTLWSGEGAGLPPLPVFGLLPGPVANETLRTALMAMPFAASFLIGLAFILLRPGFGLLAHFRGKAGQSGAAGKADAADSPVSRRDALQLAYPAGGSCLAAALASLALTVAFALSNGSLGTGRLAHVGVDVVAATQMVGHGVALGLLAAWLVALVGVAAYFGIRWIMSRRVPSTISANDSKEEQG</sequence>
<dbReference type="Proteomes" id="UP000469763">
    <property type="component" value="Unassembled WGS sequence"/>
</dbReference>
<evidence type="ECO:0000313" key="2">
    <source>
        <dbReference type="EMBL" id="NEG77449.1"/>
    </source>
</evidence>
<reference evidence="2 3" key="1">
    <citation type="submission" date="2019-10" db="EMBL/GenBank/DDBJ databases">
        <title>Bifidobacterium from non-human primates.</title>
        <authorList>
            <person name="Modesto M."/>
        </authorList>
    </citation>
    <scope>NUCLEOTIDE SEQUENCE [LARGE SCALE GENOMIC DNA]</scope>
    <source>
        <strain evidence="2 3">TREC</strain>
    </source>
</reference>
<keyword evidence="1" id="KW-1133">Transmembrane helix</keyword>
<keyword evidence="3" id="KW-1185">Reference proteome</keyword>
<dbReference type="AlphaFoldDB" id="A0A7K3TFH6"/>
<feature type="transmembrane region" description="Helical" evidence="1">
    <location>
        <begin position="100"/>
        <end position="117"/>
    </location>
</feature>
<feature type="transmembrane region" description="Helical" evidence="1">
    <location>
        <begin position="344"/>
        <end position="368"/>
    </location>
</feature>
<feature type="transmembrane region" description="Helical" evidence="1">
    <location>
        <begin position="287"/>
        <end position="306"/>
    </location>
</feature>
<dbReference type="OrthoDB" id="3742900at2"/>
<evidence type="ECO:0000256" key="1">
    <source>
        <dbReference type="SAM" id="Phobius"/>
    </source>
</evidence>
<comment type="caution">
    <text evidence="2">The sequence shown here is derived from an EMBL/GenBank/DDBJ whole genome shotgun (WGS) entry which is preliminary data.</text>
</comment>
<dbReference type="Pfam" id="PF19877">
    <property type="entry name" value="DUF6350"/>
    <property type="match status" value="1"/>
</dbReference>
<feature type="transmembrane region" description="Helical" evidence="1">
    <location>
        <begin position="71"/>
        <end position="93"/>
    </location>
</feature>
<organism evidence="2 3">
    <name type="scientific">Bifidobacterium avesanii</name>
    <dbReference type="NCBI Taxonomy" id="1798157"/>
    <lineage>
        <taxon>Bacteria</taxon>
        <taxon>Bacillati</taxon>
        <taxon>Actinomycetota</taxon>
        <taxon>Actinomycetes</taxon>
        <taxon>Bifidobacteriales</taxon>
        <taxon>Bifidobacteriaceae</taxon>
        <taxon>Bifidobacterium</taxon>
    </lineage>
</organism>
<feature type="transmembrane region" description="Helical" evidence="1">
    <location>
        <begin position="396"/>
        <end position="417"/>
    </location>
</feature>
<dbReference type="RefSeq" id="WP_152349381.1">
    <property type="nucleotide sequence ID" value="NZ_WBSN01000001.1"/>
</dbReference>
<feature type="transmembrane region" description="Helical" evidence="1">
    <location>
        <begin position="129"/>
        <end position="149"/>
    </location>
</feature>
<dbReference type="EMBL" id="WHZY01000001">
    <property type="protein sequence ID" value="NEG77449.1"/>
    <property type="molecule type" value="Genomic_DNA"/>
</dbReference>
<dbReference type="InterPro" id="IPR045931">
    <property type="entry name" value="DUF6350"/>
</dbReference>
<gene>
    <name evidence="2" type="ORF">GFD22_00300</name>
</gene>